<keyword evidence="2" id="KW-1185">Reference proteome</keyword>
<protein>
    <submittedName>
        <fullName evidence="1">Uncharacterized protein</fullName>
    </submittedName>
</protein>
<evidence type="ECO:0000313" key="1">
    <source>
        <dbReference type="EMBL" id="CAB3778842.1"/>
    </source>
</evidence>
<dbReference type="AlphaFoldDB" id="A0A6S7B419"/>
<accession>A0A6S7B419</accession>
<reference evidence="1 2" key="1">
    <citation type="submission" date="2020-04" db="EMBL/GenBank/DDBJ databases">
        <authorList>
            <person name="De Canck E."/>
        </authorList>
    </citation>
    <scope>NUCLEOTIDE SEQUENCE [LARGE SCALE GENOMIC DNA]</scope>
    <source>
        <strain evidence="1 2">LMG 28138</strain>
    </source>
</reference>
<dbReference type="RefSeq" id="WP_175103186.1">
    <property type="nucleotide sequence ID" value="NZ_CADIKM010000002.1"/>
</dbReference>
<organism evidence="1 2">
    <name type="scientific">Pararobbsia alpina</name>
    <dbReference type="NCBI Taxonomy" id="621374"/>
    <lineage>
        <taxon>Bacteria</taxon>
        <taxon>Pseudomonadati</taxon>
        <taxon>Pseudomonadota</taxon>
        <taxon>Betaproteobacteria</taxon>
        <taxon>Burkholderiales</taxon>
        <taxon>Burkholderiaceae</taxon>
        <taxon>Pararobbsia</taxon>
    </lineage>
</organism>
<dbReference type="EMBL" id="CADIKM010000002">
    <property type="protein sequence ID" value="CAB3778842.1"/>
    <property type="molecule type" value="Genomic_DNA"/>
</dbReference>
<evidence type="ECO:0000313" key="2">
    <source>
        <dbReference type="Proteomes" id="UP000494115"/>
    </source>
</evidence>
<sequence>MLARIQSFFSREYRPLPTRPVADASNPAPPTQADAGAARGAADALARWTEIIEHRAEADPVFHRIDVAECLGAAIRAIGTPACERPVYEIGRLLGSAHLLQAVMVASSPVAVEYSRFAEDIQTAYLVALGMALSHDCLQAQEVLDLLVGRAGRARTNVPMVIPAYAHHVLSLATISERHAFTFAKMVDHAICKNERDDSDRAVRLHVRRDLLVHKGYGAMGRSNFYSALALGEPSLDHARLLRMLVVFDLLPLPAELALKGGRRGRDLEAVLTALMSPSCEELRGTPQEEVEALLNSFESSLFPASLETLREQHRTRIELASARARELEDALMATGLR</sequence>
<dbReference type="Proteomes" id="UP000494115">
    <property type="component" value="Unassembled WGS sequence"/>
</dbReference>
<gene>
    <name evidence="1" type="ORF">LMG28138_00641</name>
</gene>
<proteinExistence type="predicted"/>
<name>A0A6S7B419_9BURK</name>